<gene>
    <name evidence="2" type="ORF">V5O48_017711</name>
</gene>
<dbReference type="Proteomes" id="UP001465976">
    <property type="component" value="Unassembled WGS sequence"/>
</dbReference>
<evidence type="ECO:0000256" key="1">
    <source>
        <dbReference type="SAM" id="MobiDB-lite"/>
    </source>
</evidence>
<evidence type="ECO:0000313" key="2">
    <source>
        <dbReference type="EMBL" id="KAL0564339.1"/>
    </source>
</evidence>
<evidence type="ECO:0000313" key="3">
    <source>
        <dbReference type="Proteomes" id="UP001465976"/>
    </source>
</evidence>
<protein>
    <submittedName>
        <fullName evidence="2">Uncharacterized protein</fullName>
    </submittedName>
</protein>
<feature type="compositionally biased region" description="Basic residues" evidence="1">
    <location>
        <begin position="336"/>
        <end position="347"/>
    </location>
</feature>
<accession>A0ABR3EN78</accession>
<dbReference type="EMBL" id="JBAHYK010002842">
    <property type="protein sequence ID" value="KAL0564339.1"/>
    <property type="molecule type" value="Genomic_DNA"/>
</dbReference>
<keyword evidence="3" id="KW-1185">Reference proteome</keyword>
<name>A0ABR3EN78_9AGAR</name>
<feature type="compositionally biased region" description="Basic and acidic residues" evidence="1">
    <location>
        <begin position="392"/>
        <end position="404"/>
    </location>
</feature>
<comment type="caution">
    <text evidence="2">The sequence shown here is derived from an EMBL/GenBank/DDBJ whole genome shotgun (WGS) entry which is preliminary data.</text>
</comment>
<feature type="region of interest" description="Disordered" evidence="1">
    <location>
        <begin position="328"/>
        <end position="404"/>
    </location>
</feature>
<reference evidence="2 3" key="1">
    <citation type="submission" date="2024-02" db="EMBL/GenBank/DDBJ databases">
        <title>A draft genome for the cacao thread blight pathogen Marasmius crinis-equi.</title>
        <authorList>
            <person name="Cohen S.P."/>
            <person name="Baruah I.K."/>
            <person name="Amoako-Attah I."/>
            <person name="Bukari Y."/>
            <person name="Meinhardt L.W."/>
            <person name="Bailey B.A."/>
        </authorList>
    </citation>
    <scope>NUCLEOTIDE SEQUENCE [LARGE SCALE GENOMIC DNA]</scope>
    <source>
        <strain evidence="2 3">GH-76</strain>
    </source>
</reference>
<proteinExistence type="predicted"/>
<organism evidence="2 3">
    <name type="scientific">Marasmius crinis-equi</name>
    <dbReference type="NCBI Taxonomy" id="585013"/>
    <lineage>
        <taxon>Eukaryota</taxon>
        <taxon>Fungi</taxon>
        <taxon>Dikarya</taxon>
        <taxon>Basidiomycota</taxon>
        <taxon>Agaricomycotina</taxon>
        <taxon>Agaricomycetes</taxon>
        <taxon>Agaricomycetidae</taxon>
        <taxon>Agaricales</taxon>
        <taxon>Marasmiineae</taxon>
        <taxon>Marasmiaceae</taxon>
        <taxon>Marasmius</taxon>
    </lineage>
</organism>
<sequence length="404" mass="44268">MSANKLNKEITAHLVTIRAQQGLPPHTTFAKPQNKVMFGPNLANGAKSGVTSVADHLFPMLGSVHFWDPSANAARYYSQIPLHALENDVKLLGLLRKRAALNSNSTASSQSSSTATASPLCDLHSRLERQYRGAVDIINNTREGGVLQLDPVTQHLVEWPHPTANVNGKQVPQTQTQLTASIKNGQTKLPNCAIHRRPMVFQTSCRFQDGRYAAIRCVEKDCFMKFKVYSNSRKKQAAGEIEAELSAESPVSATIPGEFKSPRQRASSLNILTGTSKLGYSVPGSQATRLLSPFDEARYIRSLSPPDSELFPADLHTIPPASRLLEGKDVIEGRTPSRKRKHGHPPARKMGEDVIELSDDEDRHVAKKKKSLAGSSSKRMVIVIEDSDDDEAVSRPDAKGKQRG</sequence>